<organism evidence="2 3">
    <name type="scientific">Oikopleura dioica</name>
    <name type="common">Tunicate</name>
    <dbReference type="NCBI Taxonomy" id="34765"/>
    <lineage>
        <taxon>Eukaryota</taxon>
        <taxon>Metazoa</taxon>
        <taxon>Chordata</taxon>
        <taxon>Tunicata</taxon>
        <taxon>Appendicularia</taxon>
        <taxon>Copelata</taxon>
        <taxon>Oikopleuridae</taxon>
        <taxon>Oikopleura</taxon>
    </lineage>
</organism>
<keyword evidence="3" id="KW-1185">Reference proteome</keyword>
<sequence length="143" mass="15441">MERLLISFSSVAAQPFALSSTNTAMTQETLRENCITFRFGQPVCALNWRNRAASRDDVLARHGGDDLALLGGGLTRGIEDVDAQDHTLEDSLTHGAAQGRPDAAALAQKGAPNRGLDPNPEIVARDPARKPTAINRQSRIIFH</sequence>
<reference evidence="2 3" key="1">
    <citation type="submission" date="2021-04" db="EMBL/GenBank/DDBJ databases">
        <authorList>
            <person name="Bliznina A."/>
        </authorList>
    </citation>
    <scope>NUCLEOTIDE SEQUENCE [LARGE SCALE GENOMIC DNA]</scope>
</reference>
<gene>
    <name evidence="2" type="ORF">OKIOD_LOCUS6328</name>
</gene>
<dbReference type="Proteomes" id="UP001158576">
    <property type="component" value="Chromosome XSR"/>
</dbReference>
<protein>
    <submittedName>
        <fullName evidence="2">Oidioi.mRNA.OKI2018_I69.XSR.g14770.t1.cds</fullName>
    </submittedName>
</protein>
<dbReference type="EMBL" id="OU015569">
    <property type="protein sequence ID" value="CAG5096768.1"/>
    <property type="molecule type" value="Genomic_DNA"/>
</dbReference>
<evidence type="ECO:0000256" key="1">
    <source>
        <dbReference type="SAM" id="MobiDB-lite"/>
    </source>
</evidence>
<evidence type="ECO:0000313" key="2">
    <source>
        <dbReference type="EMBL" id="CAG5096768.1"/>
    </source>
</evidence>
<proteinExistence type="predicted"/>
<name>A0ABN7SET2_OIKDI</name>
<feature type="region of interest" description="Disordered" evidence="1">
    <location>
        <begin position="109"/>
        <end position="137"/>
    </location>
</feature>
<evidence type="ECO:0000313" key="3">
    <source>
        <dbReference type="Proteomes" id="UP001158576"/>
    </source>
</evidence>
<accession>A0ABN7SET2</accession>